<dbReference type="GO" id="GO:0043525">
    <property type="term" value="P:positive regulation of neuron apoptotic process"/>
    <property type="evidence" value="ECO:0007669"/>
    <property type="project" value="TreeGrafter"/>
</dbReference>
<reference evidence="6" key="1">
    <citation type="submission" date="2023-01" db="EMBL/GenBank/DDBJ databases">
        <title>Key to firefly adult light organ development and bioluminescence: homeobox transcription factors regulate luciferase expression and transportation to peroxisome.</title>
        <authorList>
            <person name="Fu X."/>
        </authorList>
    </citation>
    <scope>NUCLEOTIDE SEQUENCE [LARGE SCALE GENOMIC DNA]</scope>
</reference>
<protein>
    <recommendedName>
        <fullName evidence="7">Caspase-1</fullName>
    </recommendedName>
</protein>
<dbReference type="PRINTS" id="PR00376">
    <property type="entry name" value="IL1BCENZYME"/>
</dbReference>
<dbReference type="GO" id="GO:0006508">
    <property type="term" value="P:proteolysis"/>
    <property type="evidence" value="ECO:0007669"/>
    <property type="project" value="InterPro"/>
</dbReference>
<dbReference type="InterPro" id="IPR016129">
    <property type="entry name" value="Caspase_his_AS"/>
</dbReference>
<keyword evidence="6" id="KW-1185">Reference proteome</keyword>
<evidence type="ECO:0000259" key="3">
    <source>
        <dbReference type="PROSITE" id="PS50207"/>
    </source>
</evidence>
<dbReference type="Proteomes" id="UP001353858">
    <property type="component" value="Unassembled WGS sequence"/>
</dbReference>
<dbReference type="Pfam" id="PF00656">
    <property type="entry name" value="Peptidase_C14"/>
    <property type="match status" value="2"/>
</dbReference>
<dbReference type="GO" id="GO:0005737">
    <property type="term" value="C:cytoplasm"/>
    <property type="evidence" value="ECO:0007669"/>
    <property type="project" value="TreeGrafter"/>
</dbReference>
<dbReference type="SUPFAM" id="SSF52129">
    <property type="entry name" value="Caspase-like"/>
    <property type="match status" value="2"/>
</dbReference>
<accession>A0AAN7P219</accession>
<dbReference type="SMART" id="SM00115">
    <property type="entry name" value="CASc"/>
    <property type="match status" value="1"/>
</dbReference>
<evidence type="ECO:0000256" key="1">
    <source>
        <dbReference type="ARBA" id="ARBA00010134"/>
    </source>
</evidence>
<dbReference type="InterPro" id="IPR001309">
    <property type="entry name" value="Pept_C14_p20"/>
</dbReference>
<dbReference type="InterPro" id="IPR002398">
    <property type="entry name" value="Pept_C14"/>
</dbReference>
<evidence type="ECO:0008006" key="7">
    <source>
        <dbReference type="Google" id="ProtNLM"/>
    </source>
</evidence>
<evidence type="ECO:0000313" key="5">
    <source>
        <dbReference type="EMBL" id="KAK4872496.1"/>
    </source>
</evidence>
<dbReference type="GO" id="GO:0006915">
    <property type="term" value="P:apoptotic process"/>
    <property type="evidence" value="ECO:0007669"/>
    <property type="project" value="TreeGrafter"/>
</dbReference>
<proteinExistence type="inferred from homology"/>
<name>A0AAN7P219_9COLE</name>
<evidence type="ECO:0000256" key="2">
    <source>
        <dbReference type="RuleBase" id="RU003971"/>
    </source>
</evidence>
<dbReference type="Gene3D" id="3.40.50.1460">
    <property type="match status" value="2"/>
</dbReference>
<feature type="domain" description="Caspase family p10" evidence="3">
    <location>
        <begin position="166"/>
        <end position="255"/>
    </location>
</feature>
<feature type="domain" description="Caspase family p20" evidence="4">
    <location>
        <begin position="283"/>
        <end position="400"/>
    </location>
</feature>
<dbReference type="InterPro" id="IPR029030">
    <property type="entry name" value="Caspase-like_dom_sf"/>
</dbReference>
<dbReference type="PROSITE" id="PS50207">
    <property type="entry name" value="CASPASE_P10"/>
    <property type="match status" value="1"/>
</dbReference>
<dbReference type="PROSITE" id="PS01121">
    <property type="entry name" value="CASPASE_HIS"/>
    <property type="match status" value="1"/>
</dbReference>
<evidence type="ECO:0000313" key="6">
    <source>
        <dbReference type="Proteomes" id="UP001353858"/>
    </source>
</evidence>
<dbReference type="AlphaFoldDB" id="A0AAN7P219"/>
<dbReference type="EMBL" id="JARPUR010000007">
    <property type="protein sequence ID" value="KAK4872496.1"/>
    <property type="molecule type" value="Genomic_DNA"/>
</dbReference>
<sequence length="407" mass="47192">MEIDSENFHSTTFDQLDSIKDCYPMSKAKLGNVYIFNHITFDDESLGARYGSMKDCRDLEKLFQNLKFDVTVYNDLVYKDILEKLSNIAEMDYSNFDCLVIFVLTHRINGKVCARDTEYYPDVYWKQFSDKSSFMHKPKLIFIQASRGDEADDGVRVKNAVNTTPTTYPIPAIPDILLMYSCYDGFYSWRSSVTGSSFVQCICREFNLHQRNTDLLTLLTSVNRRLSMYFIKLPDTLNYGERQIATTVSTLTRRLKQKEVKDSASELTEIDEDSDYYNMNHCRRGTAIIFNHTKFDTNLEDRKGSMKDAYDLEDALKNLKFDVTTYHDLKYRAIYDVITNLSKANHFDADCLLVAVLTHGNTGKIYARDHQYPPDMLWRSFAGDKCPTLAGKPKLFFIQVEIFRIIT</sequence>
<dbReference type="PANTHER" id="PTHR10454">
    <property type="entry name" value="CASPASE"/>
    <property type="match status" value="1"/>
</dbReference>
<comment type="similarity">
    <text evidence="1 2">Belongs to the peptidase C14A family.</text>
</comment>
<dbReference type="InterPro" id="IPR015917">
    <property type="entry name" value="Pept_C14A"/>
</dbReference>
<evidence type="ECO:0000259" key="4">
    <source>
        <dbReference type="PROSITE" id="PS50208"/>
    </source>
</evidence>
<dbReference type="PANTHER" id="PTHR10454:SF232">
    <property type="entry name" value="AT03047P-RELATED"/>
    <property type="match status" value="1"/>
</dbReference>
<comment type="caution">
    <text evidence="5">The sequence shown here is derived from an EMBL/GenBank/DDBJ whole genome shotgun (WGS) entry which is preliminary data.</text>
</comment>
<dbReference type="GO" id="GO:0004197">
    <property type="term" value="F:cysteine-type endopeptidase activity"/>
    <property type="evidence" value="ECO:0007669"/>
    <property type="project" value="InterPro"/>
</dbReference>
<dbReference type="InterPro" id="IPR002138">
    <property type="entry name" value="Pept_C14_p10"/>
</dbReference>
<dbReference type="InterPro" id="IPR011600">
    <property type="entry name" value="Pept_C14_caspase"/>
</dbReference>
<dbReference type="PROSITE" id="PS50208">
    <property type="entry name" value="CASPASE_P20"/>
    <property type="match status" value="2"/>
</dbReference>
<gene>
    <name evidence="5" type="ORF">RN001_014525</name>
</gene>
<feature type="domain" description="Caspase family p20" evidence="4">
    <location>
        <begin position="29"/>
        <end position="150"/>
    </location>
</feature>
<organism evidence="5 6">
    <name type="scientific">Aquatica leii</name>
    <dbReference type="NCBI Taxonomy" id="1421715"/>
    <lineage>
        <taxon>Eukaryota</taxon>
        <taxon>Metazoa</taxon>
        <taxon>Ecdysozoa</taxon>
        <taxon>Arthropoda</taxon>
        <taxon>Hexapoda</taxon>
        <taxon>Insecta</taxon>
        <taxon>Pterygota</taxon>
        <taxon>Neoptera</taxon>
        <taxon>Endopterygota</taxon>
        <taxon>Coleoptera</taxon>
        <taxon>Polyphaga</taxon>
        <taxon>Elateriformia</taxon>
        <taxon>Elateroidea</taxon>
        <taxon>Lampyridae</taxon>
        <taxon>Luciolinae</taxon>
        <taxon>Aquatica</taxon>
    </lineage>
</organism>